<dbReference type="PANTHER" id="PTHR42718">
    <property type="entry name" value="MAJOR FACILITATOR SUPERFAMILY MULTIDRUG TRANSPORTER MFSC"/>
    <property type="match status" value="1"/>
</dbReference>
<organism evidence="9 10">
    <name type="scientific">Actinokineospora auranticolor</name>
    <dbReference type="NCBI Taxonomy" id="155976"/>
    <lineage>
        <taxon>Bacteria</taxon>
        <taxon>Bacillati</taxon>
        <taxon>Actinomycetota</taxon>
        <taxon>Actinomycetes</taxon>
        <taxon>Pseudonocardiales</taxon>
        <taxon>Pseudonocardiaceae</taxon>
        <taxon>Actinokineospora</taxon>
    </lineage>
</organism>
<keyword evidence="3" id="KW-1003">Cell membrane</keyword>
<dbReference type="GO" id="GO:0022857">
    <property type="term" value="F:transmembrane transporter activity"/>
    <property type="evidence" value="ECO:0007669"/>
    <property type="project" value="InterPro"/>
</dbReference>
<keyword evidence="5 7" id="KW-1133">Transmembrane helix</keyword>
<dbReference type="InterPro" id="IPR020846">
    <property type="entry name" value="MFS_dom"/>
</dbReference>
<evidence type="ECO:0000256" key="6">
    <source>
        <dbReference type="ARBA" id="ARBA00023136"/>
    </source>
</evidence>
<keyword evidence="4 7" id="KW-0812">Transmembrane</keyword>
<reference evidence="9 10" key="1">
    <citation type="submission" date="2018-02" db="EMBL/GenBank/DDBJ databases">
        <title>Genomic Encyclopedia of Archaeal and Bacterial Type Strains, Phase II (KMG-II): from individual species to whole genera.</title>
        <authorList>
            <person name="Goeker M."/>
        </authorList>
    </citation>
    <scope>NUCLEOTIDE SEQUENCE [LARGE SCALE GENOMIC DNA]</scope>
    <source>
        <strain evidence="9 10">YU 961-1</strain>
    </source>
</reference>
<dbReference type="Proteomes" id="UP000239203">
    <property type="component" value="Unassembled WGS sequence"/>
</dbReference>
<dbReference type="OrthoDB" id="7375466at2"/>
<feature type="transmembrane region" description="Helical" evidence="7">
    <location>
        <begin position="52"/>
        <end position="71"/>
    </location>
</feature>
<feature type="transmembrane region" description="Helical" evidence="7">
    <location>
        <begin position="338"/>
        <end position="359"/>
    </location>
</feature>
<feature type="transmembrane region" description="Helical" evidence="7">
    <location>
        <begin position="273"/>
        <end position="296"/>
    </location>
</feature>
<feature type="transmembrane region" description="Helical" evidence="7">
    <location>
        <begin position="365"/>
        <end position="387"/>
    </location>
</feature>
<accession>A0A2S6GYF8</accession>
<keyword evidence="6 7" id="KW-0472">Membrane</keyword>
<evidence type="ECO:0000256" key="1">
    <source>
        <dbReference type="ARBA" id="ARBA00004651"/>
    </source>
</evidence>
<dbReference type="Pfam" id="PF07690">
    <property type="entry name" value="MFS_1"/>
    <property type="match status" value="1"/>
</dbReference>
<evidence type="ECO:0000313" key="9">
    <source>
        <dbReference type="EMBL" id="PPK70207.1"/>
    </source>
</evidence>
<feature type="transmembrane region" description="Helical" evidence="7">
    <location>
        <begin position="436"/>
        <end position="461"/>
    </location>
</feature>
<dbReference type="Gene3D" id="1.20.1720.10">
    <property type="entry name" value="Multidrug resistance protein D"/>
    <property type="match status" value="1"/>
</dbReference>
<feature type="transmembrane region" description="Helical" evidence="7">
    <location>
        <begin position="308"/>
        <end position="326"/>
    </location>
</feature>
<keyword evidence="10" id="KW-1185">Reference proteome</keyword>
<feature type="domain" description="Major facilitator superfamily (MFS) profile" evidence="8">
    <location>
        <begin position="17"/>
        <end position="465"/>
    </location>
</feature>
<comment type="caution">
    <text evidence="9">The sequence shown here is derived from an EMBL/GenBank/DDBJ whole genome shotgun (WGS) entry which is preliminary data.</text>
</comment>
<dbReference type="AlphaFoldDB" id="A0A2S6GYF8"/>
<evidence type="ECO:0000313" key="10">
    <source>
        <dbReference type="Proteomes" id="UP000239203"/>
    </source>
</evidence>
<dbReference type="PROSITE" id="PS50850">
    <property type="entry name" value="MFS"/>
    <property type="match status" value="1"/>
</dbReference>
<dbReference type="RefSeq" id="WP_104477016.1">
    <property type="nucleotide sequence ID" value="NZ_CP154825.1"/>
</dbReference>
<feature type="transmembrane region" description="Helical" evidence="7">
    <location>
        <begin position="108"/>
        <end position="131"/>
    </location>
</feature>
<evidence type="ECO:0000256" key="2">
    <source>
        <dbReference type="ARBA" id="ARBA00022448"/>
    </source>
</evidence>
<dbReference type="PRINTS" id="PR01036">
    <property type="entry name" value="TCRTETB"/>
</dbReference>
<gene>
    <name evidence="9" type="ORF">CLV40_102118</name>
</gene>
<feature type="transmembrane region" description="Helical" evidence="7">
    <location>
        <begin position="143"/>
        <end position="165"/>
    </location>
</feature>
<keyword evidence="2" id="KW-0813">Transport</keyword>
<dbReference type="Gene3D" id="1.20.1250.20">
    <property type="entry name" value="MFS general substrate transporter like domains"/>
    <property type="match status" value="1"/>
</dbReference>
<dbReference type="CDD" id="cd17321">
    <property type="entry name" value="MFS_MMR_MDR_like"/>
    <property type="match status" value="1"/>
</dbReference>
<proteinExistence type="predicted"/>
<feature type="transmembrane region" description="Helical" evidence="7">
    <location>
        <begin position="399"/>
        <end position="424"/>
    </location>
</feature>
<dbReference type="InterPro" id="IPR036259">
    <property type="entry name" value="MFS_trans_sf"/>
</dbReference>
<dbReference type="InterPro" id="IPR011701">
    <property type="entry name" value="MFS"/>
</dbReference>
<dbReference type="PANTHER" id="PTHR42718:SF46">
    <property type="entry name" value="BLR6921 PROTEIN"/>
    <property type="match status" value="1"/>
</dbReference>
<feature type="transmembrane region" description="Helical" evidence="7">
    <location>
        <begin position="203"/>
        <end position="222"/>
    </location>
</feature>
<comment type="subcellular location">
    <subcellularLocation>
        <location evidence="1">Cell membrane</location>
        <topology evidence="1">Multi-pass membrane protein</topology>
    </subcellularLocation>
</comment>
<evidence type="ECO:0000259" key="8">
    <source>
        <dbReference type="PROSITE" id="PS50850"/>
    </source>
</evidence>
<dbReference type="SUPFAM" id="SSF103473">
    <property type="entry name" value="MFS general substrate transporter"/>
    <property type="match status" value="1"/>
</dbReference>
<dbReference type="GO" id="GO:0005886">
    <property type="term" value="C:plasma membrane"/>
    <property type="evidence" value="ECO:0007669"/>
    <property type="project" value="UniProtKB-SubCell"/>
</dbReference>
<evidence type="ECO:0000256" key="3">
    <source>
        <dbReference type="ARBA" id="ARBA00022475"/>
    </source>
</evidence>
<evidence type="ECO:0000256" key="4">
    <source>
        <dbReference type="ARBA" id="ARBA00022692"/>
    </source>
</evidence>
<evidence type="ECO:0000256" key="7">
    <source>
        <dbReference type="SAM" id="Phobius"/>
    </source>
</evidence>
<feature type="transmembrane region" description="Helical" evidence="7">
    <location>
        <begin position="171"/>
        <end position="191"/>
    </location>
</feature>
<feature type="transmembrane region" description="Helical" evidence="7">
    <location>
        <begin position="83"/>
        <end position="102"/>
    </location>
</feature>
<protein>
    <submittedName>
        <fullName evidence="9">EmrB/QacA subfamily drug resistance transporter</fullName>
    </submittedName>
</protein>
<dbReference type="EMBL" id="PTIX01000002">
    <property type="protein sequence ID" value="PPK70207.1"/>
    <property type="molecule type" value="Genomic_DNA"/>
</dbReference>
<sequence>MTTTVPRAAVERGKMLTLVVLCAAMFLDALDTSLVAVALPGIQDDLGMSTGAAQWLISGYTVTYGGFLLLGGRLADLFGKRRMFLVSMVLFAVASLVGGLVSDPGLLIASRLAKGIAAALTAPAALSLITTRFHEGPERNRALAFYSATAASGYSLGLVFSGLLTALSWRLIFFMPVLISVLVIVATPFVIKEPKLARAKRSYDIAGAFAATFGILALVYGMVHAAERGWTDPMTLATLGGAVVLLVAFVFIERGGKDPTVPMRVFRSWTRSSAYLLALAFGCASLGWQFVATLYMQHFLHYSALQTALAMLPLGIVILLVAQFITSRLLSRVPARRIAGIGFLIQGAGIFVFTFVGVVGNYPGLMLPGLLLHAIGNGLVFPTINVAGVSGVDDEEQGVASGLVTAALQVGVGVGVAIVSGVLTMATVGDGPEAQVAGYSAAFLTATCFSVVAAVIGFVGLRCGIGVPTDGGTERTAEPGQVAPAPVAGA</sequence>
<evidence type="ECO:0000256" key="5">
    <source>
        <dbReference type="ARBA" id="ARBA00022989"/>
    </source>
</evidence>
<name>A0A2S6GYF8_9PSEU</name>
<feature type="transmembrane region" description="Helical" evidence="7">
    <location>
        <begin position="234"/>
        <end position="252"/>
    </location>
</feature>